<dbReference type="EMBL" id="BMMF01000001">
    <property type="protein sequence ID" value="GGK19095.1"/>
    <property type="molecule type" value="Genomic_DNA"/>
</dbReference>
<dbReference type="PANTHER" id="PTHR30250">
    <property type="entry name" value="PST FAMILY PREDICTED COLANIC ACID TRANSPORTER"/>
    <property type="match status" value="1"/>
</dbReference>
<feature type="transmembrane region" description="Helical" evidence="6">
    <location>
        <begin position="7"/>
        <end position="27"/>
    </location>
</feature>
<feature type="transmembrane region" description="Helical" evidence="6">
    <location>
        <begin position="111"/>
        <end position="133"/>
    </location>
</feature>
<comment type="caution">
    <text evidence="7">The sequence shown here is derived from an EMBL/GenBank/DDBJ whole genome shotgun (WGS) entry which is preliminary data.</text>
</comment>
<keyword evidence="2" id="KW-1003">Cell membrane</keyword>
<feature type="transmembrane region" description="Helical" evidence="6">
    <location>
        <begin position="239"/>
        <end position="260"/>
    </location>
</feature>
<keyword evidence="5 6" id="KW-0472">Membrane</keyword>
<evidence type="ECO:0000256" key="4">
    <source>
        <dbReference type="ARBA" id="ARBA00022989"/>
    </source>
</evidence>
<sequence>MILRTFIPVYGAQLARLVIPVLVLPIVARRLEVDAFAALMSAQALAYLVMLAPEYGFSSYGARAVAEARSEAERAGRATREIVAAKLVLCLPAALAGALAGLFLPTLQGDGALVALTAALGLTLGLAPGWFFQGIGRAQVYAFLEIGALAAFLLLVFLVPYGPRDAALVLALQAGPLAIAVLVGHTMMARRVGLARPAWRGIRAHLTGGASLFVAKAASAAPGLGLVYLAGFLMAPAQVAIYAAAERVVMGAANALWPVMQVVMPEIASRRMRDPAGAARVFRRGAAALTALGLALGGFLFVFAEPIVHILFGADYAGAADVLRIAAFILPLIAVNSACNNGVLVVYGRDRQIMAIQLASAALVFAGAALLASGGEPTRLAWVRLGVEIVAAAAMLGASLLAVRATAEPAYPRSAS</sequence>
<feature type="transmembrane region" description="Helical" evidence="6">
    <location>
        <begin position="354"/>
        <end position="375"/>
    </location>
</feature>
<feature type="transmembrane region" description="Helical" evidence="6">
    <location>
        <begin position="281"/>
        <end position="303"/>
    </location>
</feature>
<dbReference type="InterPro" id="IPR002797">
    <property type="entry name" value="Polysacc_synth"/>
</dbReference>
<keyword evidence="4 6" id="KW-1133">Transmembrane helix</keyword>
<reference evidence="7 8" key="1">
    <citation type="journal article" date="2014" name="Int. J. Syst. Evol. Microbiol.">
        <title>Complete genome sequence of Corynebacterium casei LMG S-19264T (=DSM 44701T), isolated from a smear-ripened cheese.</title>
        <authorList>
            <consortium name="US DOE Joint Genome Institute (JGI-PGF)"/>
            <person name="Walter F."/>
            <person name="Albersmeier A."/>
            <person name="Kalinowski J."/>
            <person name="Ruckert C."/>
        </authorList>
    </citation>
    <scope>NUCLEOTIDE SEQUENCE [LARGE SCALE GENOMIC DNA]</scope>
    <source>
        <strain evidence="7 8">CGMCC 1.9161</strain>
    </source>
</reference>
<evidence type="ECO:0000256" key="3">
    <source>
        <dbReference type="ARBA" id="ARBA00022692"/>
    </source>
</evidence>
<evidence type="ECO:0000256" key="2">
    <source>
        <dbReference type="ARBA" id="ARBA00022475"/>
    </source>
</evidence>
<comment type="subcellular location">
    <subcellularLocation>
        <location evidence="1">Cell membrane</location>
        <topology evidence="1">Multi-pass membrane protein</topology>
    </subcellularLocation>
</comment>
<feature type="transmembrane region" description="Helical" evidence="6">
    <location>
        <begin position="381"/>
        <end position="403"/>
    </location>
</feature>
<evidence type="ECO:0000256" key="5">
    <source>
        <dbReference type="ARBA" id="ARBA00023136"/>
    </source>
</evidence>
<protein>
    <submittedName>
        <fullName evidence="7">O-antigen transporter</fullName>
    </submittedName>
</protein>
<dbReference type="AlphaFoldDB" id="A0A917Q3U1"/>
<keyword evidence="3 6" id="KW-0812">Transmembrane</keyword>
<dbReference type="InterPro" id="IPR050833">
    <property type="entry name" value="Poly_Biosynth_Transport"/>
</dbReference>
<name>A0A917Q3U1_9HYPH</name>
<evidence type="ECO:0000313" key="7">
    <source>
        <dbReference type="EMBL" id="GGK19095.1"/>
    </source>
</evidence>
<evidence type="ECO:0000313" key="8">
    <source>
        <dbReference type="Proteomes" id="UP000600449"/>
    </source>
</evidence>
<dbReference type="RefSeq" id="WP_188908590.1">
    <property type="nucleotide sequence ID" value="NZ_BMMF01000001.1"/>
</dbReference>
<feature type="transmembrane region" description="Helical" evidence="6">
    <location>
        <begin position="83"/>
        <end position="105"/>
    </location>
</feature>
<feature type="transmembrane region" description="Helical" evidence="6">
    <location>
        <begin position="323"/>
        <end position="347"/>
    </location>
</feature>
<feature type="transmembrane region" description="Helical" evidence="6">
    <location>
        <begin position="140"/>
        <end position="161"/>
    </location>
</feature>
<proteinExistence type="predicted"/>
<dbReference type="GO" id="GO:0005886">
    <property type="term" value="C:plasma membrane"/>
    <property type="evidence" value="ECO:0007669"/>
    <property type="project" value="UniProtKB-SubCell"/>
</dbReference>
<gene>
    <name evidence="7" type="ORF">GCM10011322_02200</name>
</gene>
<organism evidence="7 8">
    <name type="scientific">Salinarimonas ramus</name>
    <dbReference type="NCBI Taxonomy" id="690164"/>
    <lineage>
        <taxon>Bacteria</taxon>
        <taxon>Pseudomonadati</taxon>
        <taxon>Pseudomonadota</taxon>
        <taxon>Alphaproteobacteria</taxon>
        <taxon>Hyphomicrobiales</taxon>
        <taxon>Salinarimonadaceae</taxon>
        <taxon>Salinarimonas</taxon>
    </lineage>
</organism>
<evidence type="ECO:0000256" key="6">
    <source>
        <dbReference type="SAM" id="Phobius"/>
    </source>
</evidence>
<feature type="transmembrane region" description="Helical" evidence="6">
    <location>
        <begin position="210"/>
        <end position="233"/>
    </location>
</feature>
<accession>A0A917Q3U1</accession>
<feature type="transmembrane region" description="Helical" evidence="6">
    <location>
        <begin position="33"/>
        <end position="53"/>
    </location>
</feature>
<feature type="transmembrane region" description="Helical" evidence="6">
    <location>
        <begin position="167"/>
        <end position="189"/>
    </location>
</feature>
<dbReference type="PANTHER" id="PTHR30250:SF11">
    <property type="entry name" value="O-ANTIGEN TRANSPORTER-RELATED"/>
    <property type="match status" value="1"/>
</dbReference>
<dbReference type="Pfam" id="PF01943">
    <property type="entry name" value="Polysacc_synt"/>
    <property type="match status" value="1"/>
</dbReference>
<dbReference type="Proteomes" id="UP000600449">
    <property type="component" value="Unassembled WGS sequence"/>
</dbReference>
<evidence type="ECO:0000256" key="1">
    <source>
        <dbReference type="ARBA" id="ARBA00004651"/>
    </source>
</evidence>
<keyword evidence="8" id="KW-1185">Reference proteome</keyword>